<dbReference type="GO" id="GO:0071555">
    <property type="term" value="P:cell wall organization"/>
    <property type="evidence" value="ECO:0007669"/>
    <property type="project" value="UniProtKB-KW"/>
</dbReference>
<evidence type="ECO:0000256" key="5">
    <source>
        <dbReference type="ARBA" id="ARBA00022801"/>
    </source>
</evidence>
<dbReference type="OMA" id="WIVFINI"/>
<dbReference type="Proteomes" id="UP000243459">
    <property type="component" value="Chromosome 3"/>
</dbReference>
<dbReference type="AlphaFoldDB" id="A0A5P1FE64"/>
<evidence type="ECO:0000256" key="8">
    <source>
        <dbReference type="PROSITE-ProRule" id="PRU10052"/>
    </source>
</evidence>
<evidence type="ECO:0000256" key="10">
    <source>
        <dbReference type="SAM" id="SignalP"/>
    </source>
</evidence>
<keyword evidence="5 9" id="KW-0378">Hydrolase</keyword>
<evidence type="ECO:0000256" key="1">
    <source>
        <dbReference type="ARBA" id="ARBA00004191"/>
    </source>
</evidence>
<keyword evidence="6 9" id="KW-0326">Glycosidase</keyword>
<dbReference type="PANTHER" id="PTHR31375">
    <property type="match status" value="1"/>
</dbReference>
<dbReference type="Gramene" id="ONK76645">
    <property type="protein sequence ID" value="ONK76645"/>
    <property type="gene ID" value="A4U43_C03F30490"/>
</dbReference>
<organism evidence="11 12">
    <name type="scientific">Asparagus officinalis</name>
    <name type="common">Garden asparagus</name>
    <dbReference type="NCBI Taxonomy" id="4686"/>
    <lineage>
        <taxon>Eukaryota</taxon>
        <taxon>Viridiplantae</taxon>
        <taxon>Streptophyta</taxon>
        <taxon>Embryophyta</taxon>
        <taxon>Tracheophyta</taxon>
        <taxon>Spermatophyta</taxon>
        <taxon>Magnoliopsida</taxon>
        <taxon>Liliopsida</taxon>
        <taxon>Asparagales</taxon>
        <taxon>Asparagaceae</taxon>
        <taxon>Asparagoideae</taxon>
        <taxon>Asparagus</taxon>
    </lineage>
</organism>
<keyword evidence="10" id="KW-0732">Signal</keyword>
<reference evidence="12" key="1">
    <citation type="journal article" date="2017" name="Nat. Commun.">
        <title>The asparagus genome sheds light on the origin and evolution of a young Y chromosome.</title>
        <authorList>
            <person name="Harkess A."/>
            <person name="Zhou J."/>
            <person name="Xu C."/>
            <person name="Bowers J.E."/>
            <person name="Van der Hulst R."/>
            <person name="Ayyampalayam S."/>
            <person name="Mercati F."/>
            <person name="Riccardi P."/>
            <person name="McKain M.R."/>
            <person name="Kakrana A."/>
            <person name="Tang H."/>
            <person name="Ray J."/>
            <person name="Groenendijk J."/>
            <person name="Arikit S."/>
            <person name="Mathioni S.M."/>
            <person name="Nakano M."/>
            <person name="Shan H."/>
            <person name="Telgmann-Rauber A."/>
            <person name="Kanno A."/>
            <person name="Yue Z."/>
            <person name="Chen H."/>
            <person name="Li W."/>
            <person name="Chen Y."/>
            <person name="Xu X."/>
            <person name="Zhang Y."/>
            <person name="Luo S."/>
            <person name="Chen H."/>
            <person name="Gao J."/>
            <person name="Mao Z."/>
            <person name="Pires J.C."/>
            <person name="Luo M."/>
            <person name="Kudrna D."/>
            <person name="Wing R.A."/>
            <person name="Meyers B.C."/>
            <person name="Yi K."/>
            <person name="Kong H."/>
            <person name="Lavrijsen P."/>
            <person name="Sunseri F."/>
            <person name="Falavigna A."/>
            <person name="Ye Y."/>
            <person name="Leebens-Mack J.H."/>
            <person name="Chen G."/>
        </authorList>
    </citation>
    <scope>NUCLEOTIDE SEQUENCE [LARGE SCALE GENOMIC DNA]</scope>
    <source>
        <strain evidence="12">cv. DH0086</strain>
    </source>
</reference>
<sequence>MGNGVVIFGLWVAAILSLVSARNSIYNVADYGAVGNGQRDDTQAFLKAWGAACADSYYPTFLIPSGKGRTFLLSQITFSGPCKSNVHVQVSGNLVAPNKLWTKKPETWIVFINIEGLTVDGHGQIDGQGAIWWPCITKHICSGAPYIMQFLGCTGLKLSGIYLKNSPGKHLAIYKSDWTTIKGLTITAPGDSPNTDGILIAESNHVHVYSSNIGVGDDCVAIGSGCYDVNISSVTCGPGHGISIGSLGANSKVEKVRVSGCNIFQTTVGVRIKTWQGGSGYAKNILYEHIVFNSVRSPILIDQYYCPQGNCANKTSAVAISDVTYNDLHGTSVDPVAIKIACSESMKCDRVVLNDVSFSFEGSQAPMQSYCLNAYGKMYGKVVPEVPCLKW</sequence>
<dbReference type="EMBL" id="CM007383">
    <property type="protein sequence ID" value="ONK76645.1"/>
    <property type="molecule type" value="Genomic_DNA"/>
</dbReference>
<keyword evidence="7" id="KW-0961">Cell wall biogenesis/degradation</keyword>
<evidence type="ECO:0000256" key="6">
    <source>
        <dbReference type="ARBA" id="ARBA00023295"/>
    </source>
</evidence>
<evidence type="ECO:0000256" key="9">
    <source>
        <dbReference type="RuleBase" id="RU361169"/>
    </source>
</evidence>
<dbReference type="InterPro" id="IPR011050">
    <property type="entry name" value="Pectin_lyase_fold/virulence"/>
</dbReference>
<dbReference type="SUPFAM" id="SSF51126">
    <property type="entry name" value="Pectin lyase-like"/>
    <property type="match status" value="1"/>
</dbReference>
<keyword evidence="3" id="KW-0134">Cell wall</keyword>
<dbReference type="InterPro" id="IPR000743">
    <property type="entry name" value="Glyco_hydro_28"/>
</dbReference>
<comment type="similarity">
    <text evidence="2 9">Belongs to the glycosyl hydrolase 28 family.</text>
</comment>
<dbReference type="InterPro" id="IPR012334">
    <property type="entry name" value="Pectin_lyas_fold"/>
</dbReference>
<dbReference type="GO" id="GO:0005975">
    <property type="term" value="P:carbohydrate metabolic process"/>
    <property type="evidence" value="ECO:0007669"/>
    <property type="project" value="InterPro"/>
</dbReference>
<evidence type="ECO:0000256" key="4">
    <source>
        <dbReference type="ARBA" id="ARBA00022525"/>
    </source>
</evidence>
<dbReference type="GO" id="GO:0004650">
    <property type="term" value="F:polygalacturonase activity"/>
    <property type="evidence" value="ECO:0007669"/>
    <property type="project" value="InterPro"/>
</dbReference>
<evidence type="ECO:0008006" key="13">
    <source>
        <dbReference type="Google" id="ProtNLM"/>
    </source>
</evidence>
<evidence type="ECO:0000256" key="2">
    <source>
        <dbReference type="ARBA" id="ARBA00008834"/>
    </source>
</evidence>
<accession>A0A5P1FE64</accession>
<keyword evidence="4" id="KW-0964">Secreted</keyword>
<feature type="signal peptide" evidence="10">
    <location>
        <begin position="1"/>
        <end position="21"/>
    </location>
</feature>
<evidence type="ECO:0000313" key="12">
    <source>
        <dbReference type="Proteomes" id="UP000243459"/>
    </source>
</evidence>
<keyword evidence="12" id="KW-1185">Reference proteome</keyword>
<feature type="chain" id="PRO_5024384416" description="Polygalacturonase" evidence="10">
    <location>
        <begin position="22"/>
        <end position="391"/>
    </location>
</feature>
<comment type="subcellular location">
    <subcellularLocation>
        <location evidence="1">Secreted</location>
        <location evidence="1">Cell wall</location>
    </subcellularLocation>
</comment>
<feature type="active site" evidence="8">
    <location>
        <position position="240"/>
    </location>
</feature>
<dbReference type="PROSITE" id="PS00502">
    <property type="entry name" value="POLYGALACTURONASE"/>
    <property type="match status" value="1"/>
</dbReference>
<proteinExistence type="inferred from homology"/>
<evidence type="ECO:0000256" key="3">
    <source>
        <dbReference type="ARBA" id="ARBA00022512"/>
    </source>
</evidence>
<evidence type="ECO:0000313" key="11">
    <source>
        <dbReference type="EMBL" id="ONK76645.1"/>
    </source>
</evidence>
<gene>
    <name evidence="11" type="ORF">A4U43_C03F30490</name>
</gene>
<name>A0A5P1FE64_ASPOF</name>
<evidence type="ECO:0000256" key="7">
    <source>
        <dbReference type="ARBA" id="ARBA00023316"/>
    </source>
</evidence>
<dbReference type="Pfam" id="PF00295">
    <property type="entry name" value="Glyco_hydro_28"/>
    <property type="match status" value="1"/>
</dbReference>
<dbReference type="Gene3D" id="2.160.20.10">
    <property type="entry name" value="Single-stranded right-handed beta-helix, Pectin lyase-like"/>
    <property type="match status" value="1"/>
</dbReference>
<protein>
    <recommendedName>
        <fullName evidence="13">Polygalacturonase</fullName>
    </recommendedName>
</protein>